<evidence type="ECO:0000256" key="2">
    <source>
        <dbReference type="SAM" id="MobiDB-lite"/>
    </source>
</evidence>
<keyword evidence="1" id="KW-0175">Coiled coil</keyword>
<dbReference type="Proteomes" id="UP000467322">
    <property type="component" value="Unassembled WGS sequence"/>
</dbReference>
<feature type="region of interest" description="Disordered" evidence="2">
    <location>
        <begin position="346"/>
        <end position="366"/>
    </location>
</feature>
<dbReference type="InterPro" id="IPR001668">
    <property type="entry name" value="Mob_Pre"/>
</dbReference>
<accession>A0A845M439</accession>
<protein>
    <recommendedName>
        <fullName evidence="5">Plasmid recombination enzyme</fullName>
    </recommendedName>
</protein>
<dbReference type="GO" id="GO:0003677">
    <property type="term" value="F:DNA binding"/>
    <property type="evidence" value="ECO:0007669"/>
    <property type="project" value="InterPro"/>
</dbReference>
<feature type="coiled-coil region" evidence="1">
    <location>
        <begin position="280"/>
        <end position="325"/>
    </location>
</feature>
<name>A0A845M439_9RHOB</name>
<feature type="compositionally biased region" description="Basic and acidic residues" evidence="2">
    <location>
        <begin position="510"/>
        <end position="521"/>
    </location>
</feature>
<comment type="caution">
    <text evidence="3">The sequence shown here is derived from an EMBL/GenBank/DDBJ whole genome shotgun (WGS) entry which is preliminary data.</text>
</comment>
<evidence type="ECO:0000313" key="3">
    <source>
        <dbReference type="EMBL" id="MZR14326.1"/>
    </source>
</evidence>
<dbReference type="Pfam" id="PF01076">
    <property type="entry name" value="Mob_Pre"/>
    <property type="match status" value="1"/>
</dbReference>
<dbReference type="AlphaFoldDB" id="A0A845M439"/>
<evidence type="ECO:0008006" key="5">
    <source>
        <dbReference type="Google" id="ProtNLM"/>
    </source>
</evidence>
<evidence type="ECO:0000313" key="4">
    <source>
        <dbReference type="Proteomes" id="UP000467322"/>
    </source>
</evidence>
<dbReference type="EMBL" id="WTUX01000019">
    <property type="protein sequence ID" value="MZR14326.1"/>
    <property type="molecule type" value="Genomic_DNA"/>
</dbReference>
<reference evidence="3 4" key="1">
    <citation type="submission" date="2019-12" db="EMBL/GenBank/DDBJ databases">
        <title>Maritimibacter sp. nov. sp. isolated from sea sand.</title>
        <authorList>
            <person name="Kim J."/>
            <person name="Jeong S.E."/>
            <person name="Jung H.S."/>
            <person name="Jeon C.O."/>
        </authorList>
    </citation>
    <scope>NUCLEOTIDE SEQUENCE [LARGE SCALE GENOMIC DNA]</scope>
    <source>
        <strain evidence="3 4">DP07</strain>
    </source>
</reference>
<dbReference type="Gene3D" id="3.30.930.30">
    <property type="match status" value="1"/>
</dbReference>
<sequence>MDGSRYIVLRFERTSDYGIGGIAAHGKRKGKVPNVDRERTDENRFLIGHPDLRALCDERIVELQKKIVRRRIESLRKSRHTKKRKDLEAALDAAGGDKHALAELVGLPWDAKNVKPWTQGVLSASHEFFQNAGGGVDPAKTEEFLSFAKAYLETEFGSEVLYARADLDEKTPHVHFVVAPEHEERRTGNPMLSHHQHRLFGQIETIEGKDEAENENLWRKRSYELFQDRVANFAEAFDIDLRRGENRVAGEREQIARGEAVSKRRNTRPSRGRDLAAMLVADATDESAKLLFEAEELEAAAKAKDRKAEDKVAEAQRKEREANALMLGMTRGLEALEQEEIAYKPASKSRRDGLTYGPKAPKEERARKALRETIRPAYERLVGFARKLFERMSAVEMQEAENRRVAAELAAEDRRVRGQHSNVLERITKGLRPDQYTGDDFPDAFRVPLNMTDQALRKTLANMSNRELKRRHGASFDAARLTEDDPDLALEYRRGAQAIGLVAGMRGFDLETGRHDPDKATDPALAHQHTDGDPEPIKERVKTRSRQRVR</sequence>
<dbReference type="GO" id="GO:0006310">
    <property type="term" value="P:DNA recombination"/>
    <property type="evidence" value="ECO:0007669"/>
    <property type="project" value="InterPro"/>
</dbReference>
<evidence type="ECO:0000256" key="1">
    <source>
        <dbReference type="SAM" id="Coils"/>
    </source>
</evidence>
<gene>
    <name evidence="3" type="ORF">GQE99_15005</name>
</gene>
<proteinExistence type="predicted"/>
<feature type="region of interest" description="Disordered" evidence="2">
    <location>
        <begin position="510"/>
        <end position="550"/>
    </location>
</feature>
<dbReference type="CDD" id="cd17242">
    <property type="entry name" value="MobM_relaxase"/>
    <property type="match status" value="1"/>
</dbReference>
<organism evidence="3 4">
    <name type="scientific">Maritimibacter harenae</name>
    <dbReference type="NCBI Taxonomy" id="2606218"/>
    <lineage>
        <taxon>Bacteria</taxon>
        <taxon>Pseudomonadati</taxon>
        <taxon>Pseudomonadota</taxon>
        <taxon>Alphaproteobacteria</taxon>
        <taxon>Rhodobacterales</taxon>
        <taxon>Roseobacteraceae</taxon>
        <taxon>Maritimibacter</taxon>
    </lineage>
</organism>
<dbReference type="RefSeq" id="WP_161352457.1">
    <property type="nucleotide sequence ID" value="NZ_WTUX01000019.1"/>
</dbReference>
<keyword evidence="4" id="KW-1185">Reference proteome</keyword>
<feature type="compositionally biased region" description="Basic and acidic residues" evidence="2">
    <location>
        <begin position="528"/>
        <end position="542"/>
    </location>
</feature>